<comment type="similarity">
    <text evidence="2">Belongs to the SusD family.</text>
</comment>
<dbReference type="InterPro" id="IPR033985">
    <property type="entry name" value="SusD-like_N"/>
</dbReference>
<organism evidence="8 9">
    <name type="scientific">Phocaeicola dorei</name>
    <dbReference type="NCBI Taxonomy" id="357276"/>
    <lineage>
        <taxon>Bacteria</taxon>
        <taxon>Pseudomonadati</taxon>
        <taxon>Bacteroidota</taxon>
        <taxon>Bacteroidia</taxon>
        <taxon>Bacteroidales</taxon>
        <taxon>Bacteroidaceae</taxon>
        <taxon>Phocaeicola</taxon>
    </lineage>
</organism>
<evidence type="ECO:0000256" key="1">
    <source>
        <dbReference type="ARBA" id="ARBA00004442"/>
    </source>
</evidence>
<reference evidence="8 9" key="1">
    <citation type="journal article" date="2019" name="Nat. Microbiol.">
        <title>Genomic variation and strain-specific functional adaptation in the human gut microbiome during early life.</title>
        <authorList>
            <person name="Vatanen T."/>
            <person name="Plichta D.R."/>
            <person name="Somani J."/>
            <person name="Munch P.C."/>
            <person name="Arthur T.D."/>
            <person name="Hall A.B."/>
            <person name="Rudolf S."/>
            <person name="Oakeley E.J."/>
            <person name="Ke X."/>
            <person name="Young R.A."/>
            <person name="Haiser H.J."/>
            <person name="Kolde R."/>
            <person name="Yassour M."/>
            <person name="Luopajarvi K."/>
            <person name="Siljander H."/>
            <person name="Virtanen S.M."/>
            <person name="Ilonen J."/>
            <person name="Uibo R."/>
            <person name="Tillmann V."/>
            <person name="Mokurov S."/>
            <person name="Dorshakova N."/>
            <person name="Porter J.A."/>
            <person name="McHardy A.C."/>
            <person name="Lahdesmaki H."/>
            <person name="Vlamakis H."/>
            <person name="Huttenhower C."/>
            <person name="Knip M."/>
            <person name="Xavier R.J."/>
        </authorList>
    </citation>
    <scope>NUCLEOTIDE SEQUENCE [LARGE SCALE GENOMIC DNA]</scope>
    <source>
        <strain evidence="8 9">RJX1047</strain>
    </source>
</reference>
<dbReference type="InterPro" id="IPR012944">
    <property type="entry name" value="SusD_RagB_dom"/>
</dbReference>
<evidence type="ECO:0000256" key="4">
    <source>
        <dbReference type="ARBA" id="ARBA00023136"/>
    </source>
</evidence>
<dbReference type="RefSeq" id="WP_005831621.1">
    <property type="nucleotide sequence ID" value="NZ_JADCKJ010000003.1"/>
</dbReference>
<feature type="domain" description="RagB/SusD" evidence="6">
    <location>
        <begin position="378"/>
        <end position="629"/>
    </location>
</feature>
<feature type="domain" description="SusD-like N-terminal" evidence="7">
    <location>
        <begin position="32"/>
        <end position="234"/>
    </location>
</feature>
<evidence type="ECO:0000313" key="9">
    <source>
        <dbReference type="Proteomes" id="UP000294527"/>
    </source>
</evidence>
<keyword evidence="5" id="KW-0998">Cell outer membrane</keyword>
<dbReference type="Gene3D" id="1.25.40.390">
    <property type="match status" value="1"/>
</dbReference>
<dbReference type="GeneID" id="99752816"/>
<protein>
    <submittedName>
        <fullName evidence="8">RagB/SusD family nutrient uptake outer membrane protein</fullName>
    </submittedName>
</protein>
<dbReference type="GO" id="GO:0009279">
    <property type="term" value="C:cell outer membrane"/>
    <property type="evidence" value="ECO:0007669"/>
    <property type="project" value="UniProtKB-SubCell"/>
</dbReference>
<sequence length="653" mass="74499">MNNNRLNNKKKGLSGLTAAACGLLLLCGCSDFLEPKPLSFYDPTTTFTTEAGLQATMAAADKQLRDIWINGESNALALEYRLSELAANGKTDESNPFCDINGTLTPTNMRDQTGWFWNDVYYSGIKFPNTILTYINGVEGLEEATKNAYIGRAYFHRAIRYLNLVFQFKDIPLLTKVISVPKQNYATTDRKAILDMITKDMEFAVEWVPEQKDMDMVGQVNKGACRQLLIKCYLATGQWEKAKEQADILIDKSGYELMKEPFGTFVESGEPETWKITRNVIWDLHRAENKLTSANKEVIYGIVSRGSGESLNEFHTMRAFGPFWTDAKIKGPDGKPGATNFARNNAKYNKKYDFVRVIGRGIANIRPTYFATHTLWQVNGMDDKGDLRHSAKVGNWFPMDSLKYNDPASAYYGKTYAEVRPDCSQDTIRSWFDFPLYKIYLKDVVAEGKPQENNFKGATKGSIADWYIYRLAETYLLRAEAKFYMGDATGAADDVNEVRKRAHCEQHYTTVTIGDIMNERARELYLEELRQVELSRVSYCLALSGKPDEWGNVYDVNTYDRQEGTDANGGSYWYQRIVHYSGLYNTGKPINANGRVFNYEIGKHNLYWPVPNEDIKKNTGRQMRQNFGYDGYDPNITMWENWEDAVADEDKTE</sequence>
<evidence type="ECO:0000313" key="8">
    <source>
        <dbReference type="EMBL" id="TDA76820.1"/>
    </source>
</evidence>
<evidence type="ECO:0000256" key="5">
    <source>
        <dbReference type="ARBA" id="ARBA00023237"/>
    </source>
</evidence>
<dbReference type="Pfam" id="PF14322">
    <property type="entry name" value="SusD-like_3"/>
    <property type="match status" value="1"/>
</dbReference>
<dbReference type="EMBL" id="SLTU01000001">
    <property type="protein sequence ID" value="TDA76820.1"/>
    <property type="molecule type" value="Genomic_DNA"/>
</dbReference>
<dbReference type="PROSITE" id="PS51257">
    <property type="entry name" value="PROKAR_LIPOPROTEIN"/>
    <property type="match status" value="1"/>
</dbReference>
<evidence type="ECO:0000259" key="6">
    <source>
        <dbReference type="Pfam" id="PF07980"/>
    </source>
</evidence>
<dbReference type="AlphaFoldDB" id="A0A4R4GL00"/>
<evidence type="ECO:0000256" key="2">
    <source>
        <dbReference type="ARBA" id="ARBA00006275"/>
    </source>
</evidence>
<name>A0A4R4GL00_9BACT</name>
<evidence type="ECO:0000256" key="3">
    <source>
        <dbReference type="ARBA" id="ARBA00022729"/>
    </source>
</evidence>
<gene>
    <name evidence="8" type="ORF">E1I98_10820</name>
</gene>
<dbReference type="SUPFAM" id="SSF48452">
    <property type="entry name" value="TPR-like"/>
    <property type="match status" value="1"/>
</dbReference>
<dbReference type="Proteomes" id="UP000294527">
    <property type="component" value="Unassembled WGS sequence"/>
</dbReference>
<proteinExistence type="inferred from homology"/>
<comment type="caution">
    <text evidence="8">The sequence shown here is derived from an EMBL/GenBank/DDBJ whole genome shotgun (WGS) entry which is preliminary data.</text>
</comment>
<keyword evidence="3" id="KW-0732">Signal</keyword>
<evidence type="ECO:0000259" key="7">
    <source>
        <dbReference type="Pfam" id="PF14322"/>
    </source>
</evidence>
<dbReference type="Pfam" id="PF07980">
    <property type="entry name" value="SusD_RagB"/>
    <property type="match status" value="1"/>
</dbReference>
<keyword evidence="4" id="KW-0472">Membrane</keyword>
<dbReference type="InterPro" id="IPR011990">
    <property type="entry name" value="TPR-like_helical_dom_sf"/>
</dbReference>
<comment type="subcellular location">
    <subcellularLocation>
        <location evidence="1">Cell outer membrane</location>
    </subcellularLocation>
</comment>
<accession>A0A4R4GL00</accession>